<dbReference type="EMBL" id="CM009291">
    <property type="protein sequence ID" value="RQO86470.1"/>
    <property type="molecule type" value="Genomic_DNA"/>
</dbReference>
<accession>A0A3N7EPS0</accession>
<dbReference type="Proteomes" id="UP000006729">
    <property type="component" value="Chromosome 2"/>
</dbReference>
<gene>
    <name evidence="1" type="ORF">POPTR_002G038566</name>
</gene>
<name>A0A3N7EPS0_POPTR</name>
<sequence>MQYIPNKSPRFTFFELNKTSKESSKSCGRYI</sequence>
<organism evidence="1 2">
    <name type="scientific">Populus trichocarpa</name>
    <name type="common">Western balsam poplar</name>
    <name type="synonym">Populus balsamifera subsp. trichocarpa</name>
    <dbReference type="NCBI Taxonomy" id="3694"/>
    <lineage>
        <taxon>Eukaryota</taxon>
        <taxon>Viridiplantae</taxon>
        <taxon>Streptophyta</taxon>
        <taxon>Embryophyta</taxon>
        <taxon>Tracheophyta</taxon>
        <taxon>Spermatophyta</taxon>
        <taxon>Magnoliopsida</taxon>
        <taxon>eudicotyledons</taxon>
        <taxon>Gunneridae</taxon>
        <taxon>Pentapetalae</taxon>
        <taxon>rosids</taxon>
        <taxon>fabids</taxon>
        <taxon>Malpighiales</taxon>
        <taxon>Salicaceae</taxon>
        <taxon>Saliceae</taxon>
        <taxon>Populus</taxon>
    </lineage>
</organism>
<dbReference type="AlphaFoldDB" id="A0A3N7EPS0"/>
<reference evidence="1 2" key="1">
    <citation type="journal article" date="2006" name="Science">
        <title>The genome of black cottonwood, Populus trichocarpa (Torr. &amp; Gray).</title>
        <authorList>
            <person name="Tuskan G.A."/>
            <person name="Difazio S."/>
            <person name="Jansson S."/>
            <person name="Bohlmann J."/>
            <person name="Grigoriev I."/>
            <person name="Hellsten U."/>
            <person name="Putnam N."/>
            <person name="Ralph S."/>
            <person name="Rombauts S."/>
            <person name="Salamov A."/>
            <person name="Schein J."/>
            <person name="Sterck L."/>
            <person name="Aerts A."/>
            <person name="Bhalerao R.R."/>
            <person name="Bhalerao R.P."/>
            <person name="Blaudez D."/>
            <person name="Boerjan W."/>
            <person name="Brun A."/>
            <person name="Brunner A."/>
            <person name="Busov V."/>
            <person name="Campbell M."/>
            <person name="Carlson J."/>
            <person name="Chalot M."/>
            <person name="Chapman J."/>
            <person name="Chen G.L."/>
            <person name="Cooper D."/>
            <person name="Coutinho P.M."/>
            <person name="Couturier J."/>
            <person name="Covert S."/>
            <person name="Cronk Q."/>
            <person name="Cunningham R."/>
            <person name="Davis J."/>
            <person name="Degroeve S."/>
            <person name="Dejardin A."/>
            <person name="Depamphilis C."/>
            <person name="Detter J."/>
            <person name="Dirks B."/>
            <person name="Dubchak I."/>
            <person name="Duplessis S."/>
            <person name="Ehlting J."/>
            <person name="Ellis B."/>
            <person name="Gendler K."/>
            <person name="Goodstein D."/>
            <person name="Gribskov M."/>
            <person name="Grimwood J."/>
            <person name="Groover A."/>
            <person name="Gunter L."/>
            <person name="Hamberger B."/>
            <person name="Heinze B."/>
            <person name="Helariutta Y."/>
            <person name="Henrissat B."/>
            <person name="Holligan D."/>
            <person name="Holt R."/>
            <person name="Huang W."/>
            <person name="Islam-Faridi N."/>
            <person name="Jones S."/>
            <person name="Jones-Rhoades M."/>
            <person name="Jorgensen R."/>
            <person name="Joshi C."/>
            <person name="Kangasjarvi J."/>
            <person name="Karlsson J."/>
            <person name="Kelleher C."/>
            <person name="Kirkpatrick R."/>
            <person name="Kirst M."/>
            <person name="Kohler A."/>
            <person name="Kalluri U."/>
            <person name="Larimer F."/>
            <person name="Leebens-Mack J."/>
            <person name="Leple J.C."/>
            <person name="Locascio P."/>
            <person name="Lou Y."/>
            <person name="Lucas S."/>
            <person name="Martin F."/>
            <person name="Montanini B."/>
            <person name="Napoli C."/>
            <person name="Nelson D.R."/>
            <person name="Nelson C."/>
            <person name="Nieminen K."/>
            <person name="Nilsson O."/>
            <person name="Pereda V."/>
            <person name="Peter G."/>
            <person name="Philippe R."/>
            <person name="Pilate G."/>
            <person name="Poliakov A."/>
            <person name="Razumovskaya J."/>
            <person name="Richardson P."/>
            <person name="Rinaldi C."/>
            <person name="Ritland K."/>
            <person name="Rouze P."/>
            <person name="Ryaboy D."/>
            <person name="Schmutz J."/>
            <person name="Schrader J."/>
            <person name="Segerman B."/>
            <person name="Shin H."/>
            <person name="Siddiqui A."/>
            <person name="Sterky F."/>
            <person name="Terry A."/>
            <person name="Tsai C.J."/>
            <person name="Uberbacher E."/>
            <person name="Unneberg P."/>
            <person name="Vahala J."/>
            <person name="Wall K."/>
            <person name="Wessler S."/>
            <person name="Yang G."/>
            <person name="Yin T."/>
            <person name="Douglas C."/>
            <person name="Marra M."/>
            <person name="Sandberg G."/>
            <person name="Van de Peer Y."/>
            <person name="Rokhsar D."/>
        </authorList>
    </citation>
    <scope>NUCLEOTIDE SEQUENCE [LARGE SCALE GENOMIC DNA]</scope>
    <source>
        <strain evidence="2">cv. Nisqually</strain>
    </source>
</reference>
<evidence type="ECO:0000313" key="1">
    <source>
        <dbReference type="EMBL" id="RQO86470.1"/>
    </source>
</evidence>
<evidence type="ECO:0000313" key="2">
    <source>
        <dbReference type="Proteomes" id="UP000006729"/>
    </source>
</evidence>
<dbReference type="InParanoid" id="A0A3N7EPS0"/>
<protein>
    <submittedName>
        <fullName evidence="1">Uncharacterized protein</fullName>
    </submittedName>
</protein>
<proteinExistence type="predicted"/>
<keyword evidence="2" id="KW-1185">Reference proteome</keyword>